<dbReference type="EMBL" id="FMZA01000011">
    <property type="protein sequence ID" value="SDC61318.1"/>
    <property type="molecule type" value="Genomic_DNA"/>
</dbReference>
<feature type="transmembrane region" description="Helical" evidence="1">
    <location>
        <begin position="83"/>
        <end position="99"/>
    </location>
</feature>
<feature type="transmembrane region" description="Helical" evidence="1">
    <location>
        <begin position="143"/>
        <end position="163"/>
    </location>
</feature>
<dbReference type="InterPro" id="IPR038750">
    <property type="entry name" value="YczE/YyaS-like"/>
</dbReference>
<feature type="transmembrane region" description="Helical" evidence="1">
    <location>
        <begin position="169"/>
        <end position="193"/>
    </location>
</feature>
<reference evidence="2 3" key="1">
    <citation type="submission" date="2016-10" db="EMBL/GenBank/DDBJ databases">
        <authorList>
            <person name="de Groot N.N."/>
        </authorList>
    </citation>
    <scope>NUCLEOTIDE SEQUENCE [LARGE SCALE GENOMIC DNA]</scope>
    <source>
        <strain evidence="2 3">DSM 45514</strain>
    </source>
</reference>
<feature type="transmembrane region" description="Helical" evidence="1">
    <location>
        <begin position="111"/>
        <end position="131"/>
    </location>
</feature>
<evidence type="ECO:0000256" key="1">
    <source>
        <dbReference type="SAM" id="Phobius"/>
    </source>
</evidence>
<feature type="transmembrane region" description="Helical" evidence="1">
    <location>
        <begin position="12"/>
        <end position="35"/>
    </location>
</feature>
<dbReference type="Proteomes" id="UP000199387">
    <property type="component" value="Unassembled WGS sequence"/>
</dbReference>
<dbReference type="STRING" id="1236220.SAMN04488112_11181"/>
<keyword evidence="1" id="KW-0812">Transmembrane</keyword>
<keyword evidence="1" id="KW-0472">Membrane</keyword>
<evidence type="ECO:0008006" key="4">
    <source>
        <dbReference type="Google" id="ProtNLM"/>
    </source>
</evidence>
<accession>A0A1G6N0G1</accession>
<dbReference type="RefSeq" id="WP_245662224.1">
    <property type="nucleotide sequence ID" value="NZ_FMZA01000011.1"/>
</dbReference>
<protein>
    <recommendedName>
        <fullName evidence="4">Membrane protein YczE</fullName>
    </recommendedName>
</protein>
<evidence type="ECO:0000313" key="2">
    <source>
        <dbReference type="EMBL" id="SDC61318.1"/>
    </source>
</evidence>
<dbReference type="AlphaFoldDB" id="A0A1G6N0G1"/>
<name>A0A1G6N0G1_9BACL</name>
<dbReference type="Pfam" id="PF19700">
    <property type="entry name" value="DUF6198"/>
    <property type="match status" value="1"/>
</dbReference>
<feature type="transmembrane region" description="Helical" evidence="1">
    <location>
        <begin position="55"/>
        <end position="76"/>
    </location>
</feature>
<organism evidence="2 3">
    <name type="scientific">Melghirimyces thermohalophilus</name>
    <dbReference type="NCBI Taxonomy" id="1236220"/>
    <lineage>
        <taxon>Bacteria</taxon>
        <taxon>Bacillati</taxon>
        <taxon>Bacillota</taxon>
        <taxon>Bacilli</taxon>
        <taxon>Bacillales</taxon>
        <taxon>Thermoactinomycetaceae</taxon>
        <taxon>Melghirimyces</taxon>
    </lineage>
</organism>
<dbReference type="PANTHER" id="PTHR40078:SF1">
    <property type="entry name" value="INTEGRAL MEMBRANE PROTEIN"/>
    <property type="match status" value="1"/>
</dbReference>
<dbReference type="PANTHER" id="PTHR40078">
    <property type="entry name" value="INTEGRAL MEMBRANE PROTEIN-RELATED"/>
    <property type="match status" value="1"/>
</dbReference>
<evidence type="ECO:0000313" key="3">
    <source>
        <dbReference type="Proteomes" id="UP000199387"/>
    </source>
</evidence>
<proteinExistence type="predicted"/>
<keyword evidence="3" id="KW-1185">Reference proteome</keyword>
<sequence length="236" mass="25939">MRKREINWCSVGIRWGAFFAGMWVMALGIALMIRARLGLAPWDVLHMGLANVTPLTVGTWLQLVGLAVISLASIIARRWPGPGAVLNMLLVGLFVDWFLQSEWLFAPETLYGRWLALLSGLVLIGVGNGLYIAPRLGAGPRDALVLVLADKLSLSISWIRVLLEVSVLAAGWLLGGPVFVGTLLFSLSIGPMMQLSIQFWEKMIKQWLGRGVGIEGVHQRTLRPHHHDGFSSEVRG</sequence>
<keyword evidence="1" id="KW-1133">Transmembrane helix</keyword>
<gene>
    <name evidence="2" type="ORF">SAMN04488112_11181</name>
</gene>